<dbReference type="InterPro" id="IPR008841">
    <property type="entry name" value="Siphovirus-type_tail_N"/>
</dbReference>
<gene>
    <name evidence="2" type="ORF">SAMN04487840_1242</name>
</gene>
<protein>
    <submittedName>
        <fullName evidence="2">Putative phage tail component, N-terminal domain-containing protein</fullName>
    </submittedName>
</protein>
<organism evidence="2 3">
    <name type="scientific">Streptococcus gallolyticus</name>
    <dbReference type="NCBI Taxonomy" id="315405"/>
    <lineage>
        <taxon>Bacteria</taxon>
        <taxon>Bacillati</taxon>
        <taxon>Bacillota</taxon>
        <taxon>Bacilli</taxon>
        <taxon>Lactobacillales</taxon>
        <taxon>Streptococcaceae</taxon>
        <taxon>Streptococcus</taxon>
    </lineage>
</organism>
<evidence type="ECO:0000313" key="2">
    <source>
        <dbReference type="EMBL" id="SES21256.1"/>
    </source>
</evidence>
<accession>A0A1H9VHK0</accession>
<sequence>MIGISVKYGNDELISALNGLGGNAVVTDVNRNIASTFNNTYQDQGNHRYGQQFLYNTLSVKQITVTIKLIGDSAFFNKVAETIGGFLNTTETKELIFGDEPNKAWKALPSGQPTLTVDNSTSPPTATLTVTFDVPKAYAENKVAALVDTTNNSAYGSITKIDNSHYKAKLKNLGTATAYPKIKIKYNGDNGWIGVVSSNGTYEVGDPEEIDKKPAQKSETLILYNGNSGILSGFSNATKNKAISNDSSENTQKATLNTQSVWGRYHVFMDGRSTIANGGSSQYGGLTFDIPADSQGNRGSLHDYIWWRQVFWLGLAKQYGFLKIIVTDTSDKFLYGVESMKRHAGLECEYNMMVTDGNGGYQVIERRKFIGTHLDAHNPFNSTRGWSDIVRDDDFIHFYWWGSRIKRQVPALKGKKSNKIHVIFGALQDKPLVTHMYLDELLYQKNYVDYLEDVPNRFGMGSVYEMDMATGKPTRNGINIIDECTSISEPFGIPVGESELDIYLSSWNEKEPGIEISWNERYV</sequence>
<dbReference type="Pfam" id="PF05709">
    <property type="entry name" value="Sipho_tail"/>
    <property type="match status" value="1"/>
</dbReference>
<evidence type="ECO:0000313" key="3">
    <source>
        <dbReference type="Proteomes" id="UP000182712"/>
    </source>
</evidence>
<dbReference type="InterPro" id="IPR006520">
    <property type="entry name" value="Dit_BPSPP_N"/>
</dbReference>
<dbReference type="AlphaFoldDB" id="A0A1H9VHK0"/>
<name>A0A1H9VHK0_9STRE</name>
<dbReference type="Proteomes" id="UP000182712">
    <property type="component" value="Unassembled WGS sequence"/>
</dbReference>
<feature type="domain" description="Siphovirus-type tail component RIFT-related" evidence="1">
    <location>
        <begin position="40"/>
        <end position="133"/>
    </location>
</feature>
<dbReference type="NCBIfam" id="TIGR01633">
    <property type="entry name" value="phi3626_gp14_N"/>
    <property type="match status" value="1"/>
</dbReference>
<reference evidence="2 3" key="1">
    <citation type="submission" date="2016-10" db="EMBL/GenBank/DDBJ databases">
        <authorList>
            <person name="de Groot N.N."/>
        </authorList>
    </citation>
    <scope>NUCLEOTIDE SEQUENCE [LARGE SCALE GENOMIC DNA]</scope>
    <source>
        <strain evidence="2 3">VTM2R47</strain>
    </source>
</reference>
<dbReference type="EMBL" id="FOGM01000024">
    <property type="protein sequence ID" value="SES21256.1"/>
    <property type="molecule type" value="Genomic_DNA"/>
</dbReference>
<dbReference type="Gene3D" id="2.40.30.200">
    <property type="match status" value="1"/>
</dbReference>
<evidence type="ECO:0000259" key="1">
    <source>
        <dbReference type="Pfam" id="PF05709"/>
    </source>
</evidence>
<proteinExistence type="predicted"/>
<dbReference type="RefSeq" id="WP_081350190.1">
    <property type="nucleotide sequence ID" value="NZ_FOGM01000024.1"/>
</dbReference>